<dbReference type="GO" id="GO:0019534">
    <property type="term" value="F:toxin transmembrane transporter activity"/>
    <property type="evidence" value="ECO:0007669"/>
    <property type="project" value="InterPro"/>
</dbReference>
<keyword evidence="9 11" id="KW-0472">Membrane</keyword>
<evidence type="ECO:0000256" key="10">
    <source>
        <dbReference type="SAM" id="MobiDB-lite"/>
    </source>
</evidence>
<proteinExistence type="inferred from homology"/>
<feature type="domain" description="TonB C-terminal" evidence="12">
    <location>
        <begin position="154"/>
        <end position="251"/>
    </location>
</feature>
<gene>
    <name evidence="13" type="ORF">FHS30_002068</name>
</gene>
<dbReference type="GO" id="GO:0031992">
    <property type="term" value="F:energy transducer activity"/>
    <property type="evidence" value="ECO:0007669"/>
    <property type="project" value="TreeGrafter"/>
</dbReference>
<dbReference type="GO" id="GO:0043213">
    <property type="term" value="P:bacteriocin transport"/>
    <property type="evidence" value="ECO:0007669"/>
    <property type="project" value="InterPro"/>
</dbReference>
<evidence type="ECO:0000256" key="4">
    <source>
        <dbReference type="ARBA" id="ARBA00022475"/>
    </source>
</evidence>
<dbReference type="InterPro" id="IPR014161">
    <property type="entry name" value="Tol-Pal_TolA"/>
</dbReference>
<dbReference type="GO" id="GO:0098797">
    <property type="term" value="C:plasma membrane protein complex"/>
    <property type="evidence" value="ECO:0007669"/>
    <property type="project" value="TreeGrafter"/>
</dbReference>
<keyword evidence="8 11" id="KW-1133">Transmembrane helix</keyword>
<dbReference type="GO" id="GO:0015031">
    <property type="term" value="P:protein transport"/>
    <property type="evidence" value="ECO:0007669"/>
    <property type="project" value="UniProtKB-KW"/>
</dbReference>
<dbReference type="InterPro" id="IPR006260">
    <property type="entry name" value="TonB/TolA_C"/>
</dbReference>
<name>A0A839UQT0_9GAMM</name>
<dbReference type="PROSITE" id="PS52015">
    <property type="entry name" value="TONB_CTD"/>
    <property type="match status" value="1"/>
</dbReference>
<keyword evidence="7" id="KW-0653">Protein transport</keyword>
<feature type="compositionally biased region" description="Basic and acidic residues" evidence="10">
    <location>
        <begin position="68"/>
        <end position="128"/>
    </location>
</feature>
<evidence type="ECO:0000259" key="12">
    <source>
        <dbReference type="PROSITE" id="PS52015"/>
    </source>
</evidence>
<dbReference type="PANTHER" id="PTHR33446">
    <property type="entry name" value="PROTEIN TONB-RELATED"/>
    <property type="match status" value="1"/>
</dbReference>
<keyword evidence="5" id="KW-0997">Cell inner membrane</keyword>
<dbReference type="AlphaFoldDB" id="A0A839UQT0"/>
<keyword evidence="4" id="KW-1003">Cell membrane</keyword>
<accession>A0A839UQT0</accession>
<dbReference type="InterPro" id="IPR037682">
    <property type="entry name" value="TonB_C"/>
</dbReference>
<keyword evidence="14" id="KW-1185">Reference proteome</keyword>
<evidence type="ECO:0000313" key="14">
    <source>
        <dbReference type="Proteomes" id="UP000559987"/>
    </source>
</evidence>
<evidence type="ECO:0000256" key="9">
    <source>
        <dbReference type="ARBA" id="ARBA00023136"/>
    </source>
</evidence>
<protein>
    <submittedName>
        <fullName evidence="13">Colicin import membrane protein</fullName>
    </submittedName>
</protein>
<dbReference type="Gene3D" id="3.30.1150.10">
    <property type="match status" value="1"/>
</dbReference>
<dbReference type="Proteomes" id="UP000559987">
    <property type="component" value="Unassembled WGS sequence"/>
</dbReference>
<evidence type="ECO:0000256" key="11">
    <source>
        <dbReference type="SAM" id="Phobius"/>
    </source>
</evidence>
<evidence type="ECO:0000313" key="13">
    <source>
        <dbReference type="EMBL" id="MBB3168860.1"/>
    </source>
</evidence>
<evidence type="ECO:0000256" key="3">
    <source>
        <dbReference type="ARBA" id="ARBA00022448"/>
    </source>
</evidence>
<dbReference type="SUPFAM" id="SSF74653">
    <property type="entry name" value="TolA/TonB C-terminal domain"/>
    <property type="match status" value="1"/>
</dbReference>
<sequence>MNLPAFPILVSVGLHLILVAVLAFGWESTAVPKKQVAPNYVEARLVKLETSAPKQQRAKPQKVIDVAAQRREKERREAEARKQQQKLAQEKAAREKAAKDKAAKDKAAAEKAKRDRELKEKQAQEERRRRREAELFEAVEEEDEFLSDKLSAEAAQSYMAAIQNRVEMNWSRPPSARNGMSCTLRIQLVPTGRVIDVKVIKSSGNPAFDRSAEAAVRKAERFPELQGMDPQHFERNFRQFNLKFEPQDLRQ</sequence>
<dbReference type="RefSeq" id="WP_183910374.1">
    <property type="nucleotide sequence ID" value="NZ_JACHXZ010000003.1"/>
</dbReference>
<dbReference type="PANTHER" id="PTHR33446:SF2">
    <property type="entry name" value="PROTEIN TONB"/>
    <property type="match status" value="1"/>
</dbReference>
<dbReference type="EMBL" id="JACHXZ010000003">
    <property type="protein sequence ID" value="MBB3168860.1"/>
    <property type="molecule type" value="Genomic_DNA"/>
</dbReference>
<dbReference type="InterPro" id="IPR051045">
    <property type="entry name" value="TonB-dependent_transducer"/>
</dbReference>
<dbReference type="Pfam" id="PF13103">
    <property type="entry name" value="TonB_2"/>
    <property type="match status" value="1"/>
</dbReference>
<keyword evidence="6 11" id="KW-0812">Transmembrane</keyword>
<feature type="transmembrane region" description="Helical" evidence="11">
    <location>
        <begin position="6"/>
        <end position="26"/>
    </location>
</feature>
<evidence type="ECO:0000256" key="6">
    <source>
        <dbReference type="ARBA" id="ARBA00022692"/>
    </source>
</evidence>
<comment type="subcellular location">
    <subcellularLocation>
        <location evidence="1">Cell inner membrane</location>
        <topology evidence="1">Single-pass membrane protein</topology>
        <orientation evidence="1">Periplasmic side</orientation>
    </subcellularLocation>
</comment>
<evidence type="ECO:0000256" key="1">
    <source>
        <dbReference type="ARBA" id="ARBA00004383"/>
    </source>
</evidence>
<comment type="similarity">
    <text evidence="2">Belongs to the TonB family.</text>
</comment>
<evidence type="ECO:0000256" key="2">
    <source>
        <dbReference type="ARBA" id="ARBA00006555"/>
    </source>
</evidence>
<evidence type="ECO:0000256" key="8">
    <source>
        <dbReference type="ARBA" id="ARBA00022989"/>
    </source>
</evidence>
<feature type="region of interest" description="Disordered" evidence="10">
    <location>
        <begin position="52"/>
        <end position="128"/>
    </location>
</feature>
<evidence type="ECO:0000256" key="5">
    <source>
        <dbReference type="ARBA" id="ARBA00022519"/>
    </source>
</evidence>
<dbReference type="NCBIfam" id="TIGR02794">
    <property type="entry name" value="tolA_full"/>
    <property type="match status" value="1"/>
</dbReference>
<evidence type="ECO:0000256" key="7">
    <source>
        <dbReference type="ARBA" id="ARBA00022927"/>
    </source>
</evidence>
<reference evidence="13 14" key="1">
    <citation type="submission" date="2020-08" db="EMBL/GenBank/DDBJ databases">
        <title>Genomic Encyclopedia of Type Strains, Phase III (KMG-III): the genomes of soil and plant-associated and newly described type strains.</title>
        <authorList>
            <person name="Whitman W."/>
        </authorList>
    </citation>
    <scope>NUCLEOTIDE SEQUENCE [LARGE SCALE GENOMIC DNA]</scope>
    <source>
        <strain evidence="13 14">CECT 8571</strain>
    </source>
</reference>
<comment type="caution">
    <text evidence="13">The sequence shown here is derived from an EMBL/GenBank/DDBJ whole genome shotgun (WGS) entry which is preliminary data.</text>
</comment>
<dbReference type="NCBIfam" id="TIGR01352">
    <property type="entry name" value="tonB_Cterm"/>
    <property type="match status" value="1"/>
</dbReference>
<organism evidence="13 14">
    <name type="scientific">Simiduia aestuariiviva</name>
    <dbReference type="NCBI Taxonomy" id="1510459"/>
    <lineage>
        <taxon>Bacteria</taxon>
        <taxon>Pseudomonadati</taxon>
        <taxon>Pseudomonadota</taxon>
        <taxon>Gammaproteobacteria</taxon>
        <taxon>Cellvibrionales</taxon>
        <taxon>Cellvibrionaceae</taxon>
        <taxon>Simiduia</taxon>
    </lineage>
</organism>
<keyword evidence="3" id="KW-0813">Transport</keyword>